<accession>A0AB34KTB1</accession>
<evidence type="ECO:0000313" key="3">
    <source>
        <dbReference type="Proteomes" id="UP000803884"/>
    </source>
</evidence>
<keyword evidence="3" id="KW-1185">Reference proteome</keyword>
<dbReference type="RefSeq" id="XP_069231297.1">
    <property type="nucleotide sequence ID" value="XM_069371643.1"/>
</dbReference>
<feature type="compositionally biased region" description="Basic and acidic residues" evidence="1">
    <location>
        <begin position="141"/>
        <end position="158"/>
    </location>
</feature>
<feature type="compositionally biased region" description="Basic and acidic residues" evidence="1">
    <location>
        <begin position="14"/>
        <end position="29"/>
    </location>
</feature>
<feature type="compositionally biased region" description="Acidic residues" evidence="1">
    <location>
        <begin position="1"/>
        <end position="13"/>
    </location>
</feature>
<dbReference type="AlphaFoldDB" id="A0AB34KTB1"/>
<feature type="region of interest" description="Disordered" evidence="1">
    <location>
        <begin position="141"/>
        <end position="160"/>
    </location>
</feature>
<proteinExistence type="predicted"/>
<dbReference type="Proteomes" id="UP000803884">
    <property type="component" value="Unassembled WGS sequence"/>
</dbReference>
<sequence>MDGDQPLEEDDDPEKTLLDRMDDRDDGFKDITSSPASSKASDSSTTRHAEKIIEDVGDWRNALKPHQTRLFDSLVIASHKLVRHLVDRDTADRDIVADYRRRGEIIVTELQQAQAREYEQYLSRMQAWKQQAADKLEAHAKELGKHAKDSERAKIERQKAKRSWNEVQSVFSRLLEG</sequence>
<protein>
    <submittedName>
        <fullName evidence="2">Uncharacterized protein</fullName>
    </submittedName>
</protein>
<evidence type="ECO:0000313" key="2">
    <source>
        <dbReference type="EMBL" id="KAL1588192.1"/>
    </source>
</evidence>
<name>A0AB34KTB1_9PEZI</name>
<feature type="region of interest" description="Disordered" evidence="1">
    <location>
        <begin position="1"/>
        <end position="47"/>
    </location>
</feature>
<dbReference type="GeneID" id="96004481"/>
<evidence type="ECO:0000256" key="1">
    <source>
        <dbReference type="SAM" id="MobiDB-lite"/>
    </source>
</evidence>
<organism evidence="2 3">
    <name type="scientific">Cladosporium halotolerans</name>
    <dbReference type="NCBI Taxonomy" id="1052096"/>
    <lineage>
        <taxon>Eukaryota</taxon>
        <taxon>Fungi</taxon>
        <taxon>Dikarya</taxon>
        <taxon>Ascomycota</taxon>
        <taxon>Pezizomycotina</taxon>
        <taxon>Dothideomycetes</taxon>
        <taxon>Dothideomycetidae</taxon>
        <taxon>Cladosporiales</taxon>
        <taxon>Cladosporiaceae</taxon>
        <taxon>Cladosporium</taxon>
    </lineage>
</organism>
<comment type="caution">
    <text evidence="2">The sequence shown here is derived from an EMBL/GenBank/DDBJ whole genome shotgun (WGS) entry which is preliminary data.</text>
</comment>
<dbReference type="EMBL" id="JAAQHG020000007">
    <property type="protein sequence ID" value="KAL1588192.1"/>
    <property type="molecule type" value="Genomic_DNA"/>
</dbReference>
<gene>
    <name evidence="2" type="ORF">WHR41_03037</name>
</gene>
<reference evidence="2 3" key="1">
    <citation type="journal article" date="2020" name="Microbiol. Resour. Announc.">
        <title>Draft Genome Sequence of a Cladosporium Species Isolated from the Mesophotic Ascidian Didemnum maculosum.</title>
        <authorList>
            <person name="Gioti A."/>
            <person name="Siaperas R."/>
            <person name="Nikolaivits E."/>
            <person name="Le Goff G."/>
            <person name="Ouazzani J."/>
            <person name="Kotoulas G."/>
            <person name="Topakas E."/>
        </authorList>
    </citation>
    <scope>NUCLEOTIDE SEQUENCE [LARGE SCALE GENOMIC DNA]</scope>
    <source>
        <strain evidence="2 3">TM138-S3</strain>
    </source>
</reference>
<feature type="compositionally biased region" description="Low complexity" evidence="1">
    <location>
        <begin position="32"/>
        <end position="44"/>
    </location>
</feature>